<dbReference type="PATRIC" id="fig|47311.3.peg.1725"/>
<dbReference type="PANTHER" id="PTHR46264:SF4">
    <property type="entry name" value="TYROSINE--TRNA LIGASE, CYTOPLASMIC"/>
    <property type="match status" value="1"/>
</dbReference>
<keyword evidence="10" id="KW-1185">Reference proteome</keyword>
<dbReference type="InterPro" id="IPR023617">
    <property type="entry name" value="Tyr-tRNA-ligase_arc/euk-type"/>
</dbReference>
<comment type="function">
    <text evidence="8">Catalyzes the attachment of tyrosine to tRNA(Tyr) in a two-step reaction: tyrosine is first activated by ATP to form Tyr-AMP and then transferred to the acceptor end of tRNA(Tyr).</text>
</comment>
<dbReference type="InterPro" id="IPR050489">
    <property type="entry name" value="Tyr-tRNA_synthase"/>
</dbReference>
<sequence>MDVEAKIDLITRGTLEIVTPEELKEKLNKENPIAYTGYEPSGKIHLGHAITIMKLKELQDLGFKIKILLADYHAYLNGKGTIEEIEKIAKYNEKCFKALGLTEDTDFILGSSFQTSSEYTDELYKLATLTTIDRARRSMDKVSRESENPRVANVIYPLMQVIDMMFLETDIALGGMEQRKIQMLARENLPKIDQKPPVCIHTPLLHGLDGDEKMSSSKGNFIAIDDTEKEILKKINKSFCPIREIEDNPIIEIAIHFIFTQQKKILIERPEKFGGNLELEENELLDMYSAGNLHPADLKNAVANYMIQYLEPIRKYLSNN</sequence>
<dbReference type="InterPro" id="IPR002307">
    <property type="entry name" value="Tyr-tRNA-ligase"/>
</dbReference>
<feature type="binding site" evidence="8">
    <location>
        <position position="178"/>
    </location>
    <ligand>
        <name>L-tyrosine</name>
        <dbReference type="ChEBI" id="CHEBI:58315"/>
    </ligand>
</feature>
<dbReference type="InterPro" id="IPR001412">
    <property type="entry name" value="aa-tRNA-synth_I_CS"/>
</dbReference>
<reference evidence="9 10" key="1">
    <citation type="submission" date="2016-04" db="EMBL/GenBank/DDBJ databases">
        <title>Genome sequence of Methanobrevibacter cuticularis DSM 11139.</title>
        <authorList>
            <person name="Poehlein A."/>
            <person name="Seedorf H."/>
            <person name="Daniel R."/>
        </authorList>
    </citation>
    <scope>NUCLEOTIDE SEQUENCE [LARGE SCALE GENOMIC DNA]</scope>
    <source>
        <strain evidence="9 10">DSM 11139</strain>
    </source>
</reference>
<dbReference type="PROSITE" id="PS00178">
    <property type="entry name" value="AA_TRNA_LIGASE_I"/>
    <property type="match status" value="1"/>
</dbReference>
<accession>A0A166CLR5</accession>
<dbReference type="PANTHER" id="PTHR46264">
    <property type="entry name" value="TYROSINE-TRNA LIGASE"/>
    <property type="match status" value="1"/>
</dbReference>
<comment type="caution">
    <text evidence="9">The sequence shown here is derived from an EMBL/GenBank/DDBJ whole genome shotgun (WGS) entry which is preliminary data.</text>
</comment>
<name>A0A166CLR5_9EURY</name>
<gene>
    <name evidence="8 9" type="primary">tyrS</name>
    <name evidence="9" type="ORF">MBCUT_15860</name>
</gene>
<dbReference type="NCBIfam" id="TIGR00234">
    <property type="entry name" value="tyrS"/>
    <property type="match status" value="1"/>
</dbReference>
<feature type="binding site" evidence="8">
    <location>
        <position position="35"/>
    </location>
    <ligand>
        <name>L-tyrosine</name>
        <dbReference type="ChEBI" id="CHEBI:58315"/>
    </ligand>
</feature>
<dbReference type="InterPro" id="IPR002305">
    <property type="entry name" value="aa-tRNA-synth_Ic"/>
</dbReference>
<dbReference type="OrthoDB" id="8389at2157"/>
<dbReference type="Gene3D" id="3.40.50.620">
    <property type="entry name" value="HUPs"/>
    <property type="match status" value="1"/>
</dbReference>
<keyword evidence="4 8" id="KW-0067">ATP-binding</keyword>
<dbReference type="EMBL" id="LWMW01000122">
    <property type="protein sequence ID" value="KZX15317.1"/>
    <property type="molecule type" value="Genomic_DNA"/>
</dbReference>
<dbReference type="InterPro" id="IPR014729">
    <property type="entry name" value="Rossmann-like_a/b/a_fold"/>
</dbReference>
<dbReference type="GO" id="GO:0004831">
    <property type="term" value="F:tyrosine-tRNA ligase activity"/>
    <property type="evidence" value="ECO:0007669"/>
    <property type="project" value="UniProtKB-UniRule"/>
</dbReference>
<evidence type="ECO:0000256" key="7">
    <source>
        <dbReference type="ARBA" id="ARBA00048248"/>
    </source>
</evidence>
<dbReference type="PRINTS" id="PR01040">
    <property type="entry name" value="TRNASYNTHTYR"/>
</dbReference>
<dbReference type="HAMAP" id="MF_02008">
    <property type="entry name" value="Tyr_tRNA_synth_type3"/>
    <property type="match status" value="1"/>
</dbReference>
<keyword evidence="1 8" id="KW-0963">Cytoplasm</keyword>
<comment type="subunit">
    <text evidence="8">Homodimer.</text>
</comment>
<dbReference type="NCBIfam" id="NF006330">
    <property type="entry name" value="PRK08560.1"/>
    <property type="match status" value="1"/>
</dbReference>
<evidence type="ECO:0000256" key="2">
    <source>
        <dbReference type="ARBA" id="ARBA00022598"/>
    </source>
</evidence>
<evidence type="ECO:0000256" key="6">
    <source>
        <dbReference type="ARBA" id="ARBA00023146"/>
    </source>
</evidence>
<feature type="binding site" evidence="8">
    <location>
        <position position="160"/>
    </location>
    <ligand>
        <name>L-tyrosine</name>
        <dbReference type="ChEBI" id="CHEBI:58315"/>
    </ligand>
</feature>
<dbReference type="EC" id="6.1.1.1" evidence="8"/>
<evidence type="ECO:0000256" key="8">
    <source>
        <dbReference type="HAMAP-Rule" id="MF_02008"/>
    </source>
</evidence>
<dbReference type="InterPro" id="IPR023684">
    <property type="entry name" value="Tyr-tRNA-ligase_3"/>
</dbReference>
<keyword evidence="2 8" id="KW-0436">Ligase</keyword>
<evidence type="ECO:0000256" key="3">
    <source>
        <dbReference type="ARBA" id="ARBA00022741"/>
    </source>
</evidence>
<dbReference type="GO" id="GO:0006437">
    <property type="term" value="P:tyrosyl-tRNA aminoacylation"/>
    <property type="evidence" value="ECO:0007669"/>
    <property type="project" value="UniProtKB-UniRule"/>
</dbReference>
<dbReference type="PIRSF" id="PIRSF006588">
    <property type="entry name" value="TyrRS_arch_euk"/>
    <property type="match status" value="1"/>
</dbReference>
<keyword evidence="6 8" id="KW-0030">Aminoacyl-tRNA synthetase</keyword>
<dbReference type="RefSeq" id="WP_067260140.1">
    <property type="nucleotide sequence ID" value="NZ_LWMW01000122.1"/>
</dbReference>
<dbReference type="STRING" id="47311.MBCUT_15860"/>
<keyword evidence="5 8" id="KW-0648">Protein biosynthesis</keyword>
<dbReference type="GO" id="GO:0005737">
    <property type="term" value="C:cytoplasm"/>
    <property type="evidence" value="ECO:0007669"/>
    <property type="project" value="UniProtKB-SubCell"/>
</dbReference>
<feature type="short sequence motif" description="'KMSKS' region" evidence="8">
    <location>
        <begin position="213"/>
        <end position="217"/>
    </location>
</feature>
<dbReference type="Pfam" id="PF00579">
    <property type="entry name" value="tRNA-synt_1b"/>
    <property type="match status" value="1"/>
</dbReference>
<evidence type="ECO:0000256" key="5">
    <source>
        <dbReference type="ARBA" id="ARBA00022917"/>
    </source>
</evidence>
<organism evidence="9 10">
    <name type="scientific">Methanobrevibacter cuticularis</name>
    <dbReference type="NCBI Taxonomy" id="47311"/>
    <lineage>
        <taxon>Archaea</taxon>
        <taxon>Methanobacteriati</taxon>
        <taxon>Methanobacteriota</taxon>
        <taxon>Methanomada group</taxon>
        <taxon>Methanobacteria</taxon>
        <taxon>Methanobacteriales</taxon>
        <taxon>Methanobacteriaceae</taxon>
        <taxon>Methanobrevibacter</taxon>
    </lineage>
</organism>
<comment type="similarity">
    <text evidence="8">Belongs to the class-I aminoacyl-tRNA synthetase family. TyrS type 3 subfamily.</text>
</comment>
<dbReference type="Proteomes" id="UP000077275">
    <property type="component" value="Unassembled WGS sequence"/>
</dbReference>
<feature type="binding site" evidence="8">
    <location>
        <position position="156"/>
    </location>
    <ligand>
        <name>L-tyrosine</name>
        <dbReference type="ChEBI" id="CHEBI:58315"/>
    </ligand>
</feature>
<proteinExistence type="inferred from homology"/>
<protein>
    <recommendedName>
        <fullName evidence="8">Tyrosine--tRNA ligase</fullName>
        <ecNumber evidence="8">6.1.1.1</ecNumber>
    </recommendedName>
    <alternativeName>
        <fullName evidence="8">Tyrosyl-tRNA synthetase</fullName>
        <shortName evidence="8">TyrRS</shortName>
    </alternativeName>
</protein>
<dbReference type="Gene3D" id="1.10.240.10">
    <property type="entry name" value="Tyrosyl-Transfer RNA Synthetase"/>
    <property type="match status" value="1"/>
</dbReference>
<comment type="subcellular location">
    <subcellularLocation>
        <location evidence="8">Cytoplasm</location>
    </subcellularLocation>
</comment>
<dbReference type="SUPFAM" id="SSF52374">
    <property type="entry name" value="Nucleotidylyl transferase"/>
    <property type="match status" value="1"/>
</dbReference>
<feature type="binding site" evidence="8">
    <location>
        <position position="163"/>
    </location>
    <ligand>
        <name>L-tyrosine</name>
        <dbReference type="ChEBI" id="CHEBI:58315"/>
    </ligand>
</feature>
<evidence type="ECO:0000256" key="4">
    <source>
        <dbReference type="ARBA" id="ARBA00022840"/>
    </source>
</evidence>
<dbReference type="AlphaFoldDB" id="A0A166CLR5"/>
<comment type="catalytic activity">
    <reaction evidence="7 8">
        <text>tRNA(Tyr) + L-tyrosine + ATP = L-tyrosyl-tRNA(Tyr) + AMP + diphosphate + H(+)</text>
        <dbReference type="Rhea" id="RHEA:10220"/>
        <dbReference type="Rhea" id="RHEA-COMP:9706"/>
        <dbReference type="Rhea" id="RHEA-COMP:9707"/>
        <dbReference type="ChEBI" id="CHEBI:15378"/>
        <dbReference type="ChEBI" id="CHEBI:30616"/>
        <dbReference type="ChEBI" id="CHEBI:33019"/>
        <dbReference type="ChEBI" id="CHEBI:58315"/>
        <dbReference type="ChEBI" id="CHEBI:78442"/>
        <dbReference type="ChEBI" id="CHEBI:78536"/>
        <dbReference type="ChEBI" id="CHEBI:456215"/>
        <dbReference type="EC" id="6.1.1.1"/>
    </reaction>
</comment>
<dbReference type="GO" id="GO:0005524">
    <property type="term" value="F:ATP binding"/>
    <property type="evidence" value="ECO:0007669"/>
    <property type="project" value="UniProtKB-UniRule"/>
</dbReference>
<evidence type="ECO:0000313" key="9">
    <source>
        <dbReference type="EMBL" id="KZX15317.1"/>
    </source>
</evidence>
<keyword evidence="3 8" id="KW-0547">Nucleotide-binding</keyword>
<feature type="binding site" evidence="8">
    <location>
        <position position="216"/>
    </location>
    <ligand>
        <name>ATP</name>
        <dbReference type="ChEBI" id="CHEBI:30616"/>
    </ligand>
</feature>
<evidence type="ECO:0000256" key="1">
    <source>
        <dbReference type="ARBA" id="ARBA00022490"/>
    </source>
</evidence>
<evidence type="ECO:0000313" key="10">
    <source>
        <dbReference type="Proteomes" id="UP000077275"/>
    </source>
</evidence>
<feature type="short sequence motif" description="'HIGH' region" evidence="8">
    <location>
        <begin position="40"/>
        <end position="48"/>
    </location>
</feature>